<reference evidence="4" key="1">
    <citation type="submission" date="2017-06" db="EMBL/GenBank/DDBJ databases">
        <title>Genome analysis of Fimbriiglobus ruber SP5, the first member of the order Planctomycetales with confirmed chitinolytic capability.</title>
        <authorList>
            <person name="Ravin N.V."/>
            <person name="Rakitin A.L."/>
            <person name="Ivanova A.A."/>
            <person name="Beletsky A.V."/>
            <person name="Kulichevskaya I.S."/>
            <person name="Mardanov A.V."/>
            <person name="Dedysh S.N."/>
        </authorList>
    </citation>
    <scope>NUCLEOTIDE SEQUENCE [LARGE SCALE GENOMIC DNA]</scope>
    <source>
        <strain evidence="4">SP5</strain>
    </source>
</reference>
<organism evidence="3 4">
    <name type="scientific">Fimbriiglobus ruber</name>
    <dbReference type="NCBI Taxonomy" id="1908690"/>
    <lineage>
        <taxon>Bacteria</taxon>
        <taxon>Pseudomonadati</taxon>
        <taxon>Planctomycetota</taxon>
        <taxon>Planctomycetia</taxon>
        <taxon>Gemmatales</taxon>
        <taxon>Gemmataceae</taxon>
        <taxon>Fimbriiglobus</taxon>
    </lineage>
</organism>
<feature type="region of interest" description="Disordered" evidence="1">
    <location>
        <begin position="1"/>
        <end position="24"/>
    </location>
</feature>
<name>A0A225DGJ0_9BACT</name>
<keyword evidence="2" id="KW-0812">Transmembrane</keyword>
<dbReference type="AlphaFoldDB" id="A0A225DGJ0"/>
<keyword evidence="2" id="KW-1133">Transmembrane helix</keyword>
<comment type="caution">
    <text evidence="3">The sequence shown here is derived from an EMBL/GenBank/DDBJ whole genome shotgun (WGS) entry which is preliminary data.</text>
</comment>
<feature type="region of interest" description="Disordered" evidence="1">
    <location>
        <begin position="56"/>
        <end position="306"/>
    </location>
</feature>
<evidence type="ECO:0000256" key="2">
    <source>
        <dbReference type="SAM" id="Phobius"/>
    </source>
</evidence>
<feature type="compositionally biased region" description="Low complexity" evidence="1">
    <location>
        <begin position="321"/>
        <end position="334"/>
    </location>
</feature>
<protein>
    <submittedName>
        <fullName evidence="3">Proline-rich protein</fullName>
    </submittedName>
</protein>
<feature type="compositionally biased region" description="Low complexity" evidence="1">
    <location>
        <begin position="197"/>
        <end position="206"/>
    </location>
</feature>
<feature type="region of interest" description="Disordered" evidence="1">
    <location>
        <begin position="319"/>
        <end position="348"/>
    </location>
</feature>
<dbReference type="Proteomes" id="UP000214646">
    <property type="component" value="Unassembled WGS sequence"/>
</dbReference>
<dbReference type="RefSeq" id="WP_143393842.1">
    <property type="nucleotide sequence ID" value="NZ_NIDE01000017.1"/>
</dbReference>
<proteinExistence type="predicted"/>
<accession>A0A225DGJ0</accession>
<evidence type="ECO:0000313" key="4">
    <source>
        <dbReference type="Proteomes" id="UP000214646"/>
    </source>
</evidence>
<sequence>MDTDGAREPVVREDGSSMPDHELRCPQCGTPIPAAADPHDGAVRCPSCGAEIAEIAADAHSPPRDDPPHPALDASPPSLSESPAASDMPLMSLGIESWFQDGERERQESIPVPAGEPSLSALDSLGLEPSPEPRTPPGREEPAPLSTEVPAVAALEQLAPVPSEVPPPSDEPAPEIAALEQFAPVPSEAPPPPPSADEPAPEIAAPTLEEKPALDSAKLLLSGPPDPPPLPDDELQILDTPAESPAALPSGLPPIPSVVGVRPHATEPGNDIPVARPTARRVSSSNDPPLVRPARRAMPVSAAGSAASVTDLPEAVPLAPEPRVARGAPAAPRAPRTEPPAPRSRALTQVPLPPVRDDLPVRPKPRVGTVIVVLFLLFLGFVGGLSVLLVALLVGFKKVSRPQKAENGPPVELRVELRAAPARFVVPASGTERR</sequence>
<gene>
    <name evidence="3" type="ORF">FRUB_08852</name>
</gene>
<evidence type="ECO:0000256" key="1">
    <source>
        <dbReference type="SAM" id="MobiDB-lite"/>
    </source>
</evidence>
<dbReference type="EMBL" id="NIDE01000017">
    <property type="protein sequence ID" value="OWK36289.1"/>
    <property type="molecule type" value="Genomic_DNA"/>
</dbReference>
<keyword evidence="4" id="KW-1185">Reference proteome</keyword>
<feature type="transmembrane region" description="Helical" evidence="2">
    <location>
        <begin position="370"/>
        <end position="394"/>
    </location>
</feature>
<feature type="compositionally biased region" description="Low complexity" evidence="1">
    <location>
        <begin position="71"/>
        <end position="87"/>
    </location>
</feature>
<keyword evidence="2" id="KW-0472">Membrane</keyword>
<feature type="compositionally biased region" description="Pro residues" evidence="1">
    <location>
        <begin position="187"/>
        <end position="196"/>
    </location>
</feature>
<evidence type="ECO:0000313" key="3">
    <source>
        <dbReference type="EMBL" id="OWK36289.1"/>
    </source>
</evidence>